<keyword evidence="4" id="KW-1185">Reference proteome</keyword>
<evidence type="ECO:0000256" key="1">
    <source>
        <dbReference type="SAM" id="Phobius"/>
    </source>
</evidence>
<dbReference type="Proteomes" id="UP001177023">
    <property type="component" value="Unassembled WGS sequence"/>
</dbReference>
<feature type="signal peptide" evidence="2">
    <location>
        <begin position="1"/>
        <end position="17"/>
    </location>
</feature>
<proteinExistence type="predicted"/>
<reference evidence="3" key="1">
    <citation type="submission" date="2023-06" db="EMBL/GenBank/DDBJ databases">
        <authorList>
            <person name="Delattre M."/>
        </authorList>
    </citation>
    <scope>NUCLEOTIDE SEQUENCE</scope>
    <source>
        <strain evidence="3">AF72</strain>
    </source>
</reference>
<organism evidence="3 4">
    <name type="scientific">Mesorhabditis spiculigera</name>
    <dbReference type="NCBI Taxonomy" id="96644"/>
    <lineage>
        <taxon>Eukaryota</taxon>
        <taxon>Metazoa</taxon>
        <taxon>Ecdysozoa</taxon>
        <taxon>Nematoda</taxon>
        <taxon>Chromadorea</taxon>
        <taxon>Rhabditida</taxon>
        <taxon>Rhabditina</taxon>
        <taxon>Rhabditomorpha</taxon>
        <taxon>Rhabditoidea</taxon>
        <taxon>Rhabditidae</taxon>
        <taxon>Mesorhabditinae</taxon>
        <taxon>Mesorhabditis</taxon>
    </lineage>
</organism>
<feature type="transmembrane region" description="Helical" evidence="1">
    <location>
        <begin position="673"/>
        <end position="690"/>
    </location>
</feature>
<protein>
    <submittedName>
        <fullName evidence="3">Uncharacterized protein</fullName>
    </submittedName>
</protein>
<evidence type="ECO:0000313" key="3">
    <source>
        <dbReference type="EMBL" id="CAJ0578962.1"/>
    </source>
</evidence>
<gene>
    <name evidence="3" type="ORF">MSPICULIGERA_LOCUS17200</name>
</gene>
<feature type="non-terminal residue" evidence="3">
    <location>
        <position position="691"/>
    </location>
</feature>
<name>A0AA36D0U5_9BILA</name>
<evidence type="ECO:0000313" key="4">
    <source>
        <dbReference type="Proteomes" id="UP001177023"/>
    </source>
</evidence>
<keyword evidence="1" id="KW-0472">Membrane</keyword>
<keyword evidence="2" id="KW-0732">Signal</keyword>
<feature type="chain" id="PRO_5041203371" evidence="2">
    <location>
        <begin position="18"/>
        <end position="691"/>
    </location>
</feature>
<sequence>MLRFLLLLAIRASSVAAFGENGQYHLDESNPSFIMRGDEFGTDAIIINTNVTGATLQINGLFTNVANVSLSVVADTQLFTQTNIYSQGPRGLRLIFFPVTINVAESSDKNFWLSFSLTSHNSFNYDIGLDDYVLQTFTPASKITPPYTMRSNATTAALMTIINTQYTKTDCFPFEMTDLKIDTGCNISMYAAIMTTTPSTEPLSYNYYTFQIPANCTVSFRLAESKNITERDYDPGYWTQGFVASCEFPGYGMNQYAPATPVHQLIRARGKSTINIDGKLSGHSNVGNGGNFDASILENGKPVAALNGTGNNNKLKGKGHDLQIDYNPGAAGRTGFLFTYSFGDPDVIYYDLSKDPLIYDTRMHSTKDYMTTCYGSVVQVNANNVTGAGNIFFTDATQTWNIMDVANQARRFTEYVHVATNDNSAYVAAFTCVDKSTDSAGMGLDDYKIYSYQQNTKSTLVIPSKTGAQAVTIAPIVLSTQGVYLARPTINGSSCNVPLYVSGIPSKYRKSTMMLYNFNSSTTDNFVQSGLFSVFTLIVPAGCDFSIDLADKPDDTINSCTFGAHGFVVSKEYPGYKNNYFSAVTSSFSRAFTKNYYLAGGKFTVDIPIVEPGTGLLNITIYNTDMNTNMIFDSYAWDRHFSDKGYMLNIDWKPQFSSSGMLLRWRLDAVKSGSVPCLLVALFVAVYYLWK</sequence>
<accession>A0AA36D0U5</accession>
<comment type="caution">
    <text evidence="3">The sequence shown here is derived from an EMBL/GenBank/DDBJ whole genome shotgun (WGS) entry which is preliminary data.</text>
</comment>
<dbReference type="AlphaFoldDB" id="A0AA36D0U5"/>
<keyword evidence="1" id="KW-0812">Transmembrane</keyword>
<dbReference type="EMBL" id="CATQJA010002655">
    <property type="protein sequence ID" value="CAJ0578962.1"/>
    <property type="molecule type" value="Genomic_DNA"/>
</dbReference>
<keyword evidence="1" id="KW-1133">Transmembrane helix</keyword>
<evidence type="ECO:0000256" key="2">
    <source>
        <dbReference type="SAM" id="SignalP"/>
    </source>
</evidence>